<feature type="transmembrane region" description="Helical" evidence="1">
    <location>
        <begin position="6"/>
        <end position="24"/>
    </location>
</feature>
<dbReference type="EMBL" id="ATNM01000146">
    <property type="protein sequence ID" value="EPR66529.1"/>
    <property type="molecule type" value="Genomic_DNA"/>
</dbReference>
<reference evidence="2 3" key="1">
    <citation type="journal article" date="2013" name="Genome Announc.">
        <title>Draft Genome Sequence of Cyclobacterium qasimii Strain M12-11BT, Isolated from Arctic Marine Sediment.</title>
        <authorList>
            <person name="Shivaji S."/>
            <person name="Ara S."/>
            <person name="Singh A."/>
            <person name="Kumar Pinnaka A."/>
        </authorList>
    </citation>
    <scope>NUCLEOTIDE SEQUENCE [LARGE SCALE GENOMIC DNA]</scope>
    <source>
        <strain evidence="2 3">M12-11B</strain>
    </source>
</reference>
<dbReference type="Proteomes" id="UP000014974">
    <property type="component" value="Unassembled WGS sequence"/>
</dbReference>
<gene>
    <name evidence="2" type="ORF">ADICYQ_4441</name>
</gene>
<name>S7WIH5_9BACT</name>
<keyword evidence="1" id="KW-0472">Membrane</keyword>
<evidence type="ECO:0000256" key="1">
    <source>
        <dbReference type="SAM" id="Phobius"/>
    </source>
</evidence>
<comment type="caution">
    <text evidence="2">The sequence shown here is derived from an EMBL/GenBank/DDBJ whole genome shotgun (WGS) entry which is preliminary data.</text>
</comment>
<sequence>MNIVWIVILLIAAALGGAFVYLMVNKIKESQKSTKDKSL</sequence>
<dbReference type="AlphaFoldDB" id="S7WIH5"/>
<evidence type="ECO:0000313" key="3">
    <source>
        <dbReference type="Proteomes" id="UP000014974"/>
    </source>
</evidence>
<organism evidence="2 3">
    <name type="scientific">Cyclobacterium qasimii M12-11B</name>
    <dbReference type="NCBI Taxonomy" id="641524"/>
    <lineage>
        <taxon>Bacteria</taxon>
        <taxon>Pseudomonadati</taxon>
        <taxon>Bacteroidota</taxon>
        <taxon>Cytophagia</taxon>
        <taxon>Cytophagales</taxon>
        <taxon>Cyclobacteriaceae</taxon>
        <taxon>Cyclobacterium</taxon>
    </lineage>
</organism>
<keyword evidence="1" id="KW-1133">Transmembrane helix</keyword>
<protein>
    <submittedName>
        <fullName evidence="2">Uncharacterized protein</fullName>
    </submittedName>
</protein>
<proteinExistence type="predicted"/>
<evidence type="ECO:0000313" key="2">
    <source>
        <dbReference type="EMBL" id="EPR66529.1"/>
    </source>
</evidence>
<keyword evidence="1" id="KW-0812">Transmembrane</keyword>
<accession>S7WIH5</accession>